<feature type="chain" id="PRO_5041909600" evidence="9">
    <location>
        <begin position="21"/>
        <end position="559"/>
    </location>
</feature>
<evidence type="ECO:0000256" key="8">
    <source>
        <dbReference type="PROSITE-ProRule" id="PRU01032"/>
    </source>
</evidence>
<keyword evidence="2 8" id="KW-0645">Protease</keyword>
<evidence type="ECO:0000256" key="2">
    <source>
        <dbReference type="ARBA" id="ARBA00022670"/>
    </source>
</evidence>
<feature type="binding site" evidence="8">
    <location>
        <position position="523"/>
    </location>
    <ligand>
        <name>Ca(2+)</name>
        <dbReference type="ChEBI" id="CHEBI:29108"/>
    </ligand>
</feature>
<gene>
    <name evidence="11" type="ORF">FB45DRAFT_869524</name>
</gene>
<evidence type="ECO:0000259" key="10">
    <source>
        <dbReference type="PROSITE" id="PS51695"/>
    </source>
</evidence>
<dbReference type="SMART" id="SM00944">
    <property type="entry name" value="Pro-kuma_activ"/>
    <property type="match status" value="1"/>
</dbReference>
<dbReference type="InterPro" id="IPR030400">
    <property type="entry name" value="Sedolisin_dom"/>
</dbReference>
<dbReference type="Proteomes" id="UP001221142">
    <property type="component" value="Unassembled WGS sequence"/>
</dbReference>
<evidence type="ECO:0000256" key="1">
    <source>
        <dbReference type="ARBA" id="ARBA00004239"/>
    </source>
</evidence>
<comment type="cofactor">
    <cofactor evidence="8">
        <name>Ca(2+)</name>
        <dbReference type="ChEBI" id="CHEBI:29108"/>
    </cofactor>
    <text evidence="8">Binds 1 Ca(2+) ion per subunit.</text>
</comment>
<feature type="binding site" evidence="8">
    <location>
        <position position="540"/>
    </location>
    <ligand>
        <name>Ca(2+)</name>
        <dbReference type="ChEBI" id="CHEBI:29108"/>
    </ligand>
</feature>
<protein>
    <submittedName>
        <fullName evidence="11">Family S53 protease</fullName>
    </submittedName>
</protein>
<dbReference type="EMBL" id="JARKIF010000013">
    <property type="protein sequence ID" value="KAJ7624615.1"/>
    <property type="molecule type" value="Genomic_DNA"/>
</dbReference>
<evidence type="ECO:0000313" key="12">
    <source>
        <dbReference type="Proteomes" id="UP001221142"/>
    </source>
</evidence>
<dbReference type="Pfam" id="PF09286">
    <property type="entry name" value="Pro-kuma_activ"/>
    <property type="match status" value="1"/>
</dbReference>
<dbReference type="PANTHER" id="PTHR14218">
    <property type="entry name" value="PROTEASE S8 TRIPEPTIDYL PEPTIDASE I CLN2"/>
    <property type="match status" value="1"/>
</dbReference>
<feature type="binding site" evidence="8">
    <location>
        <position position="524"/>
    </location>
    <ligand>
        <name>Ca(2+)</name>
        <dbReference type="ChEBI" id="CHEBI:29108"/>
    </ligand>
</feature>
<dbReference type="Gene3D" id="3.40.50.200">
    <property type="entry name" value="Peptidase S8/S53 domain"/>
    <property type="match status" value="1"/>
</dbReference>
<comment type="subcellular location">
    <subcellularLocation>
        <location evidence="1">Secreted</location>
        <location evidence="1">Extracellular space</location>
    </subcellularLocation>
</comment>
<feature type="signal peptide" evidence="9">
    <location>
        <begin position="1"/>
        <end position="20"/>
    </location>
</feature>
<dbReference type="GO" id="GO:0005576">
    <property type="term" value="C:extracellular region"/>
    <property type="evidence" value="ECO:0007669"/>
    <property type="project" value="UniProtKB-SubCell"/>
</dbReference>
<dbReference type="InterPro" id="IPR050819">
    <property type="entry name" value="Tripeptidyl-peptidase_I"/>
</dbReference>
<dbReference type="GO" id="GO:0008240">
    <property type="term" value="F:tripeptidyl-peptidase activity"/>
    <property type="evidence" value="ECO:0007669"/>
    <property type="project" value="TreeGrafter"/>
</dbReference>
<evidence type="ECO:0000256" key="9">
    <source>
        <dbReference type="SAM" id="SignalP"/>
    </source>
</evidence>
<feature type="active site" description="Charge relay system" evidence="8">
    <location>
        <position position="281"/>
    </location>
</feature>
<dbReference type="SUPFAM" id="SSF54897">
    <property type="entry name" value="Protease propeptides/inhibitors"/>
    <property type="match status" value="1"/>
</dbReference>
<keyword evidence="4 8" id="KW-0378">Hydrolase</keyword>
<evidence type="ECO:0000256" key="3">
    <source>
        <dbReference type="ARBA" id="ARBA00022723"/>
    </source>
</evidence>
<keyword evidence="6 8" id="KW-0106">Calcium</keyword>
<dbReference type="InterPro" id="IPR015366">
    <property type="entry name" value="S53_propep"/>
</dbReference>
<keyword evidence="12" id="KW-1185">Reference proteome</keyword>
<reference evidence="11" key="1">
    <citation type="submission" date="2023-03" db="EMBL/GenBank/DDBJ databases">
        <title>Massive genome expansion in bonnet fungi (Mycena s.s.) driven by repeated elements and novel gene families across ecological guilds.</title>
        <authorList>
            <consortium name="Lawrence Berkeley National Laboratory"/>
            <person name="Harder C.B."/>
            <person name="Miyauchi S."/>
            <person name="Viragh M."/>
            <person name="Kuo A."/>
            <person name="Thoen E."/>
            <person name="Andreopoulos B."/>
            <person name="Lu D."/>
            <person name="Skrede I."/>
            <person name="Drula E."/>
            <person name="Henrissat B."/>
            <person name="Morin E."/>
            <person name="Kohler A."/>
            <person name="Barry K."/>
            <person name="LaButti K."/>
            <person name="Morin E."/>
            <person name="Salamov A."/>
            <person name="Lipzen A."/>
            <person name="Mereny Z."/>
            <person name="Hegedus B."/>
            <person name="Baldrian P."/>
            <person name="Stursova M."/>
            <person name="Weitz H."/>
            <person name="Taylor A."/>
            <person name="Grigoriev I.V."/>
            <person name="Nagy L.G."/>
            <person name="Martin F."/>
            <person name="Kauserud H."/>
        </authorList>
    </citation>
    <scope>NUCLEOTIDE SEQUENCE</scope>
    <source>
        <strain evidence="11">9284</strain>
    </source>
</reference>
<keyword evidence="7" id="KW-0865">Zymogen</keyword>
<evidence type="ECO:0000256" key="5">
    <source>
        <dbReference type="ARBA" id="ARBA00022825"/>
    </source>
</evidence>
<evidence type="ECO:0000256" key="4">
    <source>
        <dbReference type="ARBA" id="ARBA00022801"/>
    </source>
</evidence>
<evidence type="ECO:0000256" key="7">
    <source>
        <dbReference type="ARBA" id="ARBA00023145"/>
    </source>
</evidence>
<feature type="active site" description="Charge relay system" evidence="8">
    <location>
        <position position="480"/>
    </location>
</feature>
<evidence type="ECO:0000256" key="6">
    <source>
        <dbReference type="ARBA" id="ARBA00022837"/>
    </source>
</evidence>
<feature type="domain" description="Peptidase S53" evidence="10">
    <location>
        <begin position="195"/>
        <end position="559"/>
    </location>
</feature>
<name>A0AAD7BLQ8_9AGAR</name>
<comment type="caution">
    <text evidence="11">The sequence shown here is derived from an EMBL/GenBank/DDBJ whole genome shotgun (WGS) entry which is preliminary data.</text>
</comment>
<dbReference type="InterPro" id="IPR036852">
    <property type="entry name" value="Peptidase_S8/S53_dom_sf"/>
</dbReference>
<keyword evidence="3 8" id="KW-0479">Metal-binding</keyword>
<feature type="binding site" evidence="8">
    <location>
        <position position="538"/>
    </location>
    <ligand>
        <name>Ca(2+)</name>
        <dbReference type="ChEBI" id="CHEBI:29108"/>
    </ligand>
</feature>
<keyword evidence="9" id="KW-0732">Signal</keyword>
<sequence>MRLFSLCLLLAISVLSRSHALVVHESISAPPSGYTYDGPAALDETLTLRIALAHRNLSGLEEMTLAVSDPASMLYGRHLTTDEVLAYVKPAPDTHALNGVAVESTSLAGDLFKISLSVAKANQLLSTEFGSFTHIASGQKSVRTLRYFVPETLQQHIRFIHPTIAFMGPMLSSSLAVVAHTEVSDGAAPVSCETLWTPQCTQDAYGVPSTKAMNSTSNVLGVAGFFGSHDRSQQYANSQDLSVYLSTFRPDLVGSSFNFLSVDDSINNQTLSAAGAEADLDIETTVGLASGVPVTFISVGPDNPDGVLGAIDIVDAILSQPPETRPTVLTTSYNILEEAIPLSVDVSGRRRHFKAYRYCFLREMSKLIHVAGGVGGTTQNTSCTTFLPTFSGGCPFITAVGGSTGLPPQVAASFSDGGFSNYFPTPRYQVEDVASYVTSLGQQYSGLYNASGRGYPDVAAQAVDVAITWQGVTGHGSGTSAASPIFASIIALVNDRLIGAGRPVLGFLNPFLYSPGGRAAFTDVVSETKSSGFSASPGWDPVTGLGTPNFDRLLAAVGL</sequence>
<feature type="active site" description="Charge relay system" evidence="8">
    <location>
        <position position="277"/>
    </location>
</feature>
<dbReference type="CDD" id="cd11377">
    <property type="entry name" value="Pro-peptidase_S53"/>
    <property type="match status" value="1"/>
</dbReference>
<evidence type="ECO:0000313" key="11">
    <source>
        <dbReference type="EMBL" id="KAJ7624615.1"/>
    </source>
</evidence>
<organism evidence="11 12">
    <name type="scientific">Roridomyces roridus</name>
    <dbReference type="NCBI Taxonomy" id="1738132"/>
    <lineage>
        <taxon>Eukaryota</taxon>
        <taxon>Fungi</taxon>
        <taxon>Dikarya</taxon>
        <taxon>Basidiomycota</taxon>
        <taxon>Agaricomycotina</taxon>
        <taxon>Agaricomycetes</taxon>
        <taxon>Agaricomycetidae</taxon>
        <taxon>Agaricales</taxon>
        <taxon>Marasmiineae</taxon>
        <taxon>Mycenaceae</taxon>
        <taxon>Roridomyces</taxon>
    </lineage>
</organism>
<dbReference type="AlphaFoldDB" id="A0AAD7BLQ8"/>
<accession>A0AAD7BLQ8</accession>
<dbReference type="GO" id="GO:0046872">
    <property type="term" value="F:metal ion binding"/>
    <property type="evidence" value="ECO:0007669"/>
    <property type="project" value="UniProtKB-UniRule"/>
</dbReference>
<dbReference type="CDD" id="cd04056">
    <property type="entry name" value="Peptidases_S53"/>
    <property type="match status" value="1"/>
</dbReference>
<proteinExistence type="predicted"/>
<dbReference type="GO" id="GO:0006508">
    <property type="term" value="P:proteolysis"/>
    <property type="evidence" value="ECO:0007669"/>
    <property type="project" value="UniProtKB-KW"/>
</dbReference>
<dbReference type="PANTHER" id="PTHR14218:SF15">
    <property type="entry name" value="TRIPEPTIDYL-PEPTIDASE 1"/>
    <property type="match status" value="1"/>
</dbReference>
<dbReference type="GO" id="GO:0004252">
    <property type="term" value="F:serine-type endopeptidase activity"/>
    <property type="evidence" value="ECO:0007669"/>
    <property type="project" value="UniProtKB-UniRule"/>
</dbReference>
<dbReference type="SUPFAM" id="SSF52743">
    <property type="entry name" value="Subtilisin-like"/>
    <property type="match status" value="1"/>
</dbReference>
<keyword evidence="5 8" id="KW-0720">Serine protease</keyword>
<dbReference type="PROSITE" id="PS51695">
    <property type="entry name" value="SEDOLISIN"/>
    <property type="match status" value="1"/>
</dbReference>